<dbReference type="eggNOG" id="ENOG502ZAE3">
    <property type="taxonomic scope" value="Bacteria"/>
</dbReference>
<dbReference type="EMBL" id="CP001712">
    <property type="protein sequence ID" value="EAR15799.1"/>
    <property type="molecule type" value="Genomic_DNA"/>
</dbReference>
<dbReference type="Proteomes" id="UP000009049">
    <property type="component" value="Chromosome"/>
</dbReference>
<gene>
    <name evidence="1" type="ordered locus">RB2501_15764</name>
</gene>
<sequence length="307" mass="34984">MGQSLRPQEPESFSRSDFQLLGPVKSCVVQANYGAETFEFDRTGRLVKSQTRYNDSDYDITYYRFSDSLLTERRDEVYRDGKFDAQTSIAHFYSRDTAARPRLLERIVSYDRSFQEQVAYYFGDSGRLERIVRTDAEGVDETSVEYAVFKNEATRSFTKNGELQKSIRTSQVQGEQGGTTTQLVKEYLRGSPVKAVESTLDEQGKLLREVTFAYDAEKKSFVPASTREVSYNDQGLPETETTTIHAQGKGGSKGERKEIRNYVYQMDGSGYGNWVRQVVTPENSFVVRQIAYYKPPAEVAQKDSLND</sequence>
<accession>A4CLQ0</accession>
<reference evidence="1 2" key="1">
    <citation type="journal article" date="2009" name="J. Bacteriol.">
        <title>Complete genome sequence of Robiginitalea biformata HTCC2501.</title>
        <authorList>
            <person name="Oh H.M."/>
            <person name="Giovannoni S.J."/>
            <person name="Lee K."/>
            <person name="Ferriera S."/>
            <person name="Johnson J."/>
            <person name="Cho J.C."/>
        </authorList>
    </citation>
    <scope>NUCLEOTIDE SEQUENCE [LARGE SCALE GENOMIC DNA]</scope>
    <source>
        <strain evidence="2">ATCC BAA-864 / HTCC2501 / KCTC 12146</strain>
    </source>
</reference>
<keyword evidence="2" id="KW-1185">Reference proteome</keyword>
<name>A4CLQ0_ROBBH</name>
<organism evidence="1 2">
    <name type="scientific">Robiginitalea biformata (strain ATCC BAA-864 / DSM 15991 / KCTC 12146 / HTCC2501)</name>
    <dbReference type="NCBI Taxonomy" id="313596"/>
    <lineage>
        <taxon>Bacteria</taxon>
        <taxon>Pseudomonadati</taxon>
        <taxon>Bacteroidota</taxon>
        <taxon>Flavobacteriia</taxon>
        <taxon>Flavobacteriales</taxon>
        <taxon>Flavobacteriaceae</taxon>
        <taxon>Robiginitalea</taxon>
    </lineage>
</organism>
<evidence type="ECO:0000313" key="2">
    <source>
        <dbReference type="Proteomes" id="UP000009049"/>
    </source>
</evidence>
<proteinExistence type="predicted"/>
<dbReference type="AlphaFoldDB" id="A4CLQ0"/>
<protein>
    <submittedName>
        <fullName evidence="1">Molecular chaperone DnaK</fullName>
    </submittedName>
</protein>
<evidence type="ECO:0000313" key="1">
    <source>
        <dbReference type="EMBL" id="EAR15799.1"/>
    </source>
</evidence>
<dbReference type="HOGENOM" id="CLU_887655_0_0_10"/>
<dbReference type="KEGG" id="rbi:RB2501_15764"/>